<protein>
    <recommendedName>
        <fullName evidence="10">Palmitoyltransferase</fullName>
        <ecNumber evidence="10">2.3.1.225</ecNumber>
    </recommendedName>
</protein>
<dbReference type="GO" id="GO:0019706">
    <property type="term" value="F:protein-cysteine S-palmitoyltransferase activity"/>
    <property type="evidence" value="ECO:0007669"/>
    <property type="project" value="UniProtKB-EC"/>
</dbReference>
<comment type="catalytic activity">
    <reaction evidence="9 10">
        <text>L-cysteinyl-[protein] + hexadecanoyl-CoA = S-hexadecanoyl-L-cysteinyl-[protein] + CoA</text>
        <dbReference type="Rhea" id="RHEA:36683"/>
        <dbReference type="Rhea" id="RHEA-COMP:10131"/>
        <dbReference type="Rhea" id="RHEA-COMP:11032"/>
        <dbReference type="ChEBI" id="CHEBI:29950"/>
        <dbReference type="ChEBI" id="CHEBI:57287"/>
        <dbReference type="ChEBI" id="CHEBI:57379"/>
        <dbReference type="ChEBI" id="CHEBI:74151"/>
        <dbReference type="EC" id="2.3.1.225"/>
    </reaction>
</comment>
<keyword evidence="7" id="KW-0449">Lipoprotein</keyword>
<dbReference type="PANTHER" id="PTHR22883">
    <property type="entry name" value="ZINC FINGER DHHC DOMAIN CONTAINING PROTEIN"/>
    <property type="match status" value="1"/>
</dbReference>
<evidence type="ECO:0000256" key="8">
    <source>
        <dbReference type="ARBA" id="ARBA00023315"/>
    </source>
</evidence>
<proteinExistence type="inferred from homology"/>
<dbReference type="EC" id="2.3.1.225" evidence="10"/>
<evidence type="ECO:0000256" key="11">
    <source>
        <dbReference type="SAM" id="MobiDB-lite"/>
    </source>
</evidence>
<evidence type="ECO:0000256" key="1">
    <source>
        <dbReference type="ARBA" id="ARBA00004127"/>
    </source>
</evidence>
<comment type="domain">
    <text evidence="10">The DHHC domain is required for palmitoyltransferase activity.</text>
</comment>
<evidence type="ECO:0000256" key="6">
    <source>
        <dbReference type="ARBA" id="ARBA00023139"/>
    </source>
</evidence>
<organism evidence="13 14">
    <name type="scientific">Paramecium primaurelia</name>
    <dbReference type="NCBI Taxonomy" id="5886"/>
    <lineage>
        <taxon>Eukaryota</taxon>
        <taxon>Sar</taxon>
        <taxon>Alveolata</taxon>
        <taxon>Ciliophora</taxon>
        <taxon>Intramacronucleata</taxon>
        <taxon>Oligohymenophorea</taxon>
        <taxon>Peniculida</taxon>
        <taxon>Parameciidae</taxon>
        <taxon>Paramecium</taxon>
    </lineage>
</organism>
<feature type="transmembrane region" description="Helical" evidence="10">
    <location>
        <begin position="308"/>
        <end position="341"/>
    </location>
</feature>
<dbReference type="InterPro" id="IPR039859">
    <property type="entry name" value="PFA4/ZDH16/20/ERF2-like"/>
</dbReference>
<evidence type="ECO:0000256" key="4">
    <source>
        <dbReference type="ARBA" id="ARBA00022989"/>
    </source>
</evidence>
<keyword evidence="6" id="KW-0564">Palmitate</keyword>
<feature type="region of interest" description="Disordered" evidence="11">
    <location>
        <begin position="1"/>
        <end position="27"/>
    </location>
</feature>
<keyword evidence="5 10" id="KW-0472">Membrane</keyword>
<comment type="similarity">
    <text evidence="10">Belongs to the DHHC palmitoyltransferase family.</text>
</comment>
<gene>
    <name evidence="13" type="ORF">PPRIM_AZ9-3.1.T0760202</name>
</gene>
<evidence type="ECO:0000256" key="3">
    <source>
        <dbReference type="ARBA" id="ARBA00022692"/>
    </source>
</evidence>
<evidence type="ECO:0000256" key="7">
    <source>
        <dbReference type="ARBA" id="ARBA00023288"/>
    </source>
</evidence>
<name>A0A8S1N1I7_PARPR</name>
<comment type="subcellular location">
    <subcellularLocation>
        <location evidence="1">Endomembrane system</location>
        <topology evidence="1">Multi-pass membrane protein</topology>
    </subcellularLocation>
</comment>
<feature type="transmembrane region" description="Helical" evidence="10">
    <location>
        <begin position="150"/>
        <end position="171"/>
    </location>
</feature>
<evidence type="ECO:0000256" key="10">
    <source>
        <dbReference type="RuleBase" id="RU079119"/>
    </source>
</evidence>
<dbReference type="OMA" id="NGMSEHI"/>
<comment type="caution">
    <text evidence="13">The sequence shown here is derived from an EMBL/GenBank/DDBJ whole genome shotgun (WGS) entry which is preliminary data.</text>
</comment>
<evidence type="ECO:0000259" key="12">
    <source>
        <dbReference type="Pfam" id="PF01529"/>
    </source>
</evidence>
<keyword evidence="4 10" id="KW-1133">Transmembrane helix</keyword>
<dbReference type="GO" id="GO:0005783">
    <property type="term" value="C:endoplasmic reticulum"/>
    <property type="evidence" value="ECO:0007669"/>
    <property type="project" value="TreeGrafter"/>
</dbReference>
<evidence type="ECO:0000256" key="2">
    <source>
        <dbReference type="ARBA" id="ARBA00022679"/>
    </source>
</evidence>
<evidence type="ECO:0000313" key="13">
    <source>
        <dbReference type="EMBL" id="CAD8086440.1"/>
    </source>
</evidence>
<keyword evidence="8 10" id="KW-0012">Acyltransferase</keyword>
<keyword evidence="14" id="KW-1185">Reference proteome</keyword>
<dbReference type="PANTHER" id="PTHR22883:SF43">
    <property type="entry name" value="PALMITOYLTRANSFERASE APP"/>
    <property type="match status" value="1"/>
</dbReference>
<evidence type="ECO:0000256" key="9">
    <source>
        <dbReference type="ARBA" id="ARBA00048048"/>
    </source>
</evidence>
<evidence type="ECO:0000256" key="5">
    <source>
        <dbReference type="ARBA" id="ARBA00023136"/>
    </source>
</evidence>
<dbReference type="GO" id="GO:0006612">
    <property type="term" value="P:protein targeting to membrane"/>
    <property type="evidence" value="ECO:0007669"/>
    <property type="project" value="TreeGrafter"/>
</dbReference>
<keyword evidence="2 10" id="KW-0808">Transferase</keyword>
<dbReference type="Pfam" id="PF01529">
    <property type="entry name" value="DHHC"/>
    <property type="match status" value="1"/>
</dbReference>
<feature type="transmembrane region" description="Helical" evidence="10">
    <location>
        <begin position="123"/>
        <end position="144"/>
    </location>
</feature>
<feature type="transmembrane region" description="Helical" evidence="10">
    <location>
        <begin position="264"/>
        <end position="288"/>
    </location>
</feature>
<dbReference type="EMBL" id="CAJJDM010000079">
    <property type="protein sequence ID" value="CAD8086440.1"/>
    <property type="molecule type" value="Genomic_DNA"/>
</dbReference>
<dbReference type="InterPro" id="IPR001594">
    <property type="entry name" value="Palmitoyltrfase_DHHC"/>
</dbReference>
<dbReference type="PROSITE" id="PS50216">
    <property type="entry name" value="DHHC"/>
    <property type="match status" value="1"/>
</dbReference>
<dbReference type="Proteomes" id="UP000688137">
    <property type="component" value="Unassembled WGS sequence"/>
</dbReference>
<accession>A0A8S1N1I7</accession>
<feature type="domain" description="Palmitoyltransferase DHHC" evidence="12">
    <location>
        <begin position="216"/>
        <end position="350"/>
    </location>
</feature>
<dbReference type="AlphaFoldDB" id="A0A8S1N1I7"/>
<keyword evidence="3 10" id="KW-0812">Transmembrane</keyword>
<sequence>MNSKYQNSGCKLKEDGPSDGLYNQSKQSADFNGNLEFSKNKSNSVVSSLNGMSEHINDVTPPFGNKVDLKGFQAADLELFPFEPKSEKNNFRFLYEFWPSFNQIFCYGRLMTGPKGDRYHNMFTWIMIIGISTCFFVIVAPYVWQKLHWLYVLIVIYLFLSTILFLVLTQFSDPGIIPRKTILELSDQNTHFINKEEAKIEGTGGCPDKRKKKYQNQEQRVCSTCLIVKPLRCSHCKDCGNCVQVFDHHCPFVNNCIGQRNYRFFIAFLISLLLLAIGELGGFLILFIGNFGEGISGKDGILIQNQTILVIVLFALGIPTILLTLCILVFVCFHICLAYNGKTTKEQLQKKKITSKGTIPSTVWCDKAKSLFNLRQKIHISKLQKFQIVA</sequence>
<dbReference type="GO" id="GO:0005794">
    <property type="term" value="C:Golgi apparatus"/>
    <property type="evidence" value="ECO:0007669"/>
    <property type="project" value="TreeGrafter"/>
</dbReference>
<evidence type="ECO:0000313" key="14">
    <source>
        <dbReference type="Proteomes" id="UP000688137"/>
    </source>
</evidence>
<reference evidence="13" key="1">
    <citation type="submission" date="2021-01" db="EMBL/GenBank/DDBJ databases">
        <authorList>
            <consortium name="Genoscope - CEA"/>
            <person name="William W."/>
        </authorList>
    </citation>
    <scope>NUCLEOTIDE SEQUENCE</scope>
</reference>